<evidence type="ECO:0000256" key="1">
    <source>
        <dbReference type="SAM" id="SignalP"/>
    </source>
</evidence>
<name>A0A1M5LZW4_9RHOB</name>
<dbReference type="RefSeq" id="WP_083526165.1">
    <property type="nucleotide sequence ID" value="NZ_FQXB01000001.1"/>
</dbReference>
<dbReference type="Proteomes" id="UP000184074">
    <property type="component" value="Unassembled WGS sequence"/>
</dbReference>
<sequence length="506" mass="54504">MRQLLSALCFLAIAPTALFAQANEPLSVIDWLSDSVTDEQALGDRGLEPPTATSARPPDVLVTQLDMPTPDAVGLFSSATLGLPNSMWSLSEETSLVELVSDLPDPKIPVLQDLLVTLLLIQSDPPFGATPQGRFFLSRVDKLLELGRLEEAGALLDATDLNTPEIFRRQFDVSLLTGTEDKACRSLSQGSKVAPSYAARIYCLAREGDWPAAALTLNTRRALGDISDDDDLLFSLFLDPEIFDHSLELPEPDRVTPLIFRIREAVGESLSTVELPLAFAHADLRSINGWKTQLDAAERLARNGAIEPNVMKALFTTRRPSASGGVWDKVAALQALQAALDSERTDAVGAALPSAFESAKEMGAEALFSEIYSNEVSEYDLTGEAAEIAATMMLLSPGSELDMSGVNVDPFLVAVAQGRPQEVRATEPRRLAIQAAFNGATPPQSVQTLLDDGRTGEAILEAIHLTEGGLDGDLNAMRDAITILRAVGLEDIARKASLQFLLMERL</sequence>
<evidence type="ECO:0000313" key="3">
    <source>
        <dbReference type="Proteomes" id="UP000184074"/>
    </source>
</evidence>
<reference evidence="2 3" key="1">
    <citation type="submission" date="2016-11" db="EMBL/GenBank/DDBJ databases">
        <authorList>
            <person name="Jaros S."/>
            <person name="Januszkiewicz K."/>
            <person name="Wedrychowicz H."/>
        </authorList>
    </citation>
    <scope>NUCLEOTIDE SEQUENCE [LARGE SCALE GENOMIC DNA]</scope>
    <source>
        <strain evidence="2 3">DSM 28715</strain>
    </source>
</reference>
<dbReference type="OrthoDB" id="7929427at2"/>
<keyword evidence="3" id="KW-1185">Reference proteome</keyword>
<dbReference type="EMBL" id="FQXB01000001">
    <property type="protein sequence ID" value="SHG70538.1"/>
    <property type="molecule type" value="Genomic_DNA"/>
</dbReference>
<feature type="signal peptide" evidence="1">
    <location>
        <begin position="1"/>
        <end position="22"/>
    </location>
</feature>
<organism evidence="2 3">
    <name type="scientific">Cognatiyoonia sediminum</name>
    <dbReference type="NCBI Taxonomy" id="1508389"/>
    <lineage>
        <taxon>Bacteria</taxon>
        <taxon>Pseudomonadati</taxon>
        <taxon>Pseudomonadota</taxon>
        <taxon>Alphaproteobacteria</taxon>
        <taxon>Rhodobacterales</taxon>
        <taxon>Paracoccaceae</taxon>
        <taxon>Cognatiyoonia</taxon>
    </lineage>
</organism>
<proteinExistence type="predicted"/>
<evidence type="ECO:0000313" key="2">
    <source>
        <dbReference type="EMBL" id="SHG70538.1"/>
    </source>
</evidence>
<dbReference type="STRING" id="1508389.SAMN05444003_0569"/>
<feature type="chain" id="PRO_5009912183" evidence="1">
    <location>
        <begin position="23"/>
        <end position="506"/>
    </location>
</feature>
<accession>A0A1M5LZW4</accession>
<gene>
    <name evidence="2" type="ORF">SAMN05444003_0569</name>
</gene>
<keyword evidence="1" id="KW-0732">Signal</keyword>
<protein>
    <submittedName>
        <fullName evidence="2">Uncharacterized protein</fullName>
    </submittedName>
</protein>
<dbReference type="AlphaFoldDB" id="A0A1M5LZW4"/>